<proteinExistence type="predicted"/>
<evidence type="ECO:0000313" key="4">
    <source>
        <dbReference type="EMBL" id="MDN4164857.1"/>
    </source>
</evidence>
<dbReference type="RefSeq" id="WP_320003381.1">
    <property type="nucleotide sequence ID" value="NZ_JAUHJS010000002.1"/>
</dbReference>
<dbReference type="Proteomes" id="UP001168552">
    <property type="component" value="Unassembled WGS sequence"/>
</dbReference>
<feature type="signal peptide" evidence="3">
    <location>
        <begin position="1"/>
        <end position="20"/>
    </location>
</feature>
<evidence type="ECO:0008006" key="6">
    <source>
        <dbReference type="Google" id="ProtNLM"/>
    </source>
</evidence>
<comment type="caution">
    <text evidence="4">The sequence shown here is derived from an EMBL/GenBank/DDBJ whole genome shotgun (WGS) entry which is preliminary data.</text>
</comment>
<accession>A0ABT8F326</accession>
<evidence type="ECO:0000313" key="5">
    <source>
        <dbReference type="Proteomes" id="UP001168552"/>
    </source>
</evidence>
<dbReference type="EMBL" id="JAUHJS010000002">
    <property type="protein sequence ID" value="MDN4164857.1"/>
    <property type="molecule type" value="Genomic_DNA"/>
</dbReference>
<name>A0ABT8F326_9BACT</name>
<protein>
    <recommendedName>
        <fullName evidence="6">Periplasmic heavy metal sensor</fullName>
    </recommendedName>
</protein>
<keyword evidence="1" id="KW-0175">Coiled coil</keyword>
<feature type="coiled-coil region" evidence="1">
    <location>
        <begin position="55"/>
        <end position="82"/>
    </location>
</feature>
<keyword evidence="3" id="KW-0732">Signal</keyword>
<reference evidence="4" key="1">
    <citation type="submission" date="2023-06" db="EMBL/GenBank/DDBJ databases">
        <title>Cytophagales bacterium Strain LB-30, isolated from soil.</title>
        <authorList>
            <person name="Liu B."/>
        </authorList>
    </citation>
    <scope>NUCLEOTIDE SEQUENCE</scope>
    <source>
        <strain evidence="4">LB-30</strain>
    </source>
</reference>
<organism evidence="4 5">
    <name type="scientific">Shiella aurantiaca</name>
    <dbReference type="NCBI Taxonomy" id="3058365"/>
    <lineage>
        <taxon>Bacteria</taxon>
        <taxon>Pseudomonadati</taxon>
        <taxon>Bacteroidota</taxon>
        <taxon>Cytophagia</taxon>
        <taxon>Cytophagales</taxon>
        <taxon>Shiellaceae</taxon>
        <taxon>Shiella</taxon>
    </lineage>
</organism>
<feature type="region of interest" description="Disordered" evidence="2">
    <location>
        <begin position="141"/>
        <end position="164"/>
    </location>
</feature>
<sequence length="164" mass="19536">MKKILIYIILCMGLNTVAQAQEKEALKKIESARIALISERLALTPEQAEKFWPVYREYTQKRQALRQELQQARRGIDGHEMTEEESKALLEVGLDVKERELHLDKEYSERLLTVISSKQLMALRIAEEDFRKMLIKQLERREQGMEKREKNNERMKYRREGNPF</sequence>
<feature type="chain" id="PRO_5046476196" description="Periplasmic heavy metal sensor" evidence="3">
    <location>
        <begin position="21"/>
        <end position="164"/>
    </location>
</feature>
<gene>
    <name evidence="4" type="ORF">QWY31_05050</name>
</gene>
<evidence type="ECO:0000256" key="2">
    <source>
        <dbReference type="SAM" id="MobiDB-lite"/>
    </source>
</evidence>
<keyword evidence="5" id="KW-1185">Reference proteome</keyword>
<evidence type="ECO:0000256" key="1">
    <source>
        <dbReference type="SAM" id="Coils"/>
    </source>
</evidence>
<evidence type="ECO:0000256" key="3">
    <source>
        <dbReference type="SAM" id="SignalP"/>
    </source>
</evidence>